<dbReference type="Proteomes" id="UP000186228">
    <property type="component" value="Unassembled WGS sequence"/>
</dbReference>
<evidence type="ECO:0000313" key="2">
    <source>
        <dbReference type="Proteomes" id="UP000186228"/>
    </source>
</evidence>
<name>A0A1C3WDB5_9HYPH</name>
<keyword evidence="2" id="KW-1185">Reference proteome</keyword>
<accession>A0A1C3WDB5</accession>
<gene>
    <name evidence="1" type="ORF">GA0061100_11571</name>
</gene>
<dbReference type="EMBL" id="FMAC01000015">
    <property type="protein sequence ID" value="SCB37684.1"/>
    <property type="molecule type" value="Genomic_DNA"/>
</dbReference>
<protein>
    <submittedName>
        <fullName evidence="1">Uncharacterized protein</fullName>
    </submittedName>
</protein>
<organism evidence="1 2">
    <name type="scientific">Rhizobium hainanense</name>
    <dbReference type="NCBI Taxonomy" id="52131"/>
    <lineage>
        <taxon>Bacteria</taxon>
        <taxon>Pseudomonadati</taxon>
        <taxon>Pseudomonadota</taxon>
        <taxon>Alphaproteobacteria</taxon>
        <taxon>Hyphomicrobiales</taxon>
        <taxon>Rhizobiaceae</taxon>
        <taxon>Rhizobium/Agrobacterium group</taxon>
        <taxon>Rhizobium</taxon>
    </lineage>
</organism>
<sequence length="74" mass="7972">MVSDPIRAAVTAACLIMLFNDRDEAGYLLSLSLESDPDLPSAVMILGGKIVYSPQKVKAMTVDELKSALMRLMG</sequence>
<dbReference type="STRING" id="52131.GA0061100_11571"/>
<dbReference type="RefSeq" id="WP_075856534.1">
    <property type="nucleotide sequence ID" value="NZ_FMAC01000015.1"/>
</dbReference>
<evidence type="ECO:0000313" key="1">
    <source>
        <dbReference type="EMBL" id="SCB37684.1"/>
    </source>
</evidence>
<dbReference type="AlphaFoldDB" id="A0A1C3WDB5"/>
<proteinExistence type="predicted"/>
<reference evidence="2" key="1">
    <citation type="submission" date="2016-08" db="EMBL/GenBank/DDBJ databases">
        <authorList>
            <person name="Varghese N."/>
            <person name="Submissions Spin"/>
        </authorList>
    </citation>
    <scope>NUCLEOTIDE SEQUENCE [LARGE SCALE GENOMIC DNA]</scope>
    <source>
        <strain evidence="2">CCBAU 57015</strain>
    </source>
</reference>